<keyword evidence="6 14" id="KW-0812">Transmembrane</keyword>
<dbReference type="InterPro" id="IPR050121">
    <property type="entry name" value="Cytochrome_P450_monoxygenase"/>
</dbReference>
<reference evidence="15 16" key="1">
    <citation type="journal article" date="2016" name="Mol. Biol. Evol.">
        <title>Comparative Genomics of Early-Diverging Mushroom-Forming Fungi Provides Insights into the Origins of Lignocellulose Decay Capabilities.</title>
        <authorList>
            <person name="Nagy L.G."/>
            <person name="Riley R."/>
            <person name="Tritt A."/>
            <person name="Adam C."/>
            <person name="Daum C."/>
            <person name="Floudas D."/>
            <person name="Sun H."/>
            <person name="Yadav J.S."/>
            <person name="Pangilinan J."/>
            <person name="Larsson K.H."/>
            <person name="Matsuura K."/>
            <person name="Barry K."/>
            <person name="Labutti K."/>
            <person name="Kuo R."/>
            <person name="Ohm R.A."/>
            <person name="Bhattacharya S.S."/>
            <person name="Shirouzu T."/>
            <person name="Yoshinaga Y."/>
            <person name="Martin F.M."/>
            <person name="Grigoriev I.V."/>
            <person name="Hibbett D.S."/>
        </authorList>
    </citation>
    <scope>NUCLEOTIDE SEQUENCE [LARGE SCALE GENOMIC DNA]</scope>
    <source>
        <strain evidence="15 16">CBS 109695</strain>
    </source>
</reference>
<dbReference type="Gene3D" id="1.10.630.10">
    <property type="entry name" value="Cytochrome P450"/>
    <property type="match status" value="1"/>
</dbReference>
<dbReference type="CDD" id="cd11069">
    <property type="entry name" value="CYP_FUM15-like"/>
    <property type="match status" value="1"/>
</dbReference>
<keyword evidence="8 14" id="KW-1133">Transmembrane helix</keyword>
<keyword evidence="7 13" id="KW-0479">Metal-binding</keyword>
<dbReference type="GO" id="GO:0005506">
    <property type="term" value="F:iron ion binding"/>
    <property type="evidence" value="ECO:0007669"/>
    <property type="project" value="InterPro"/>
</dbReference>
<dbReference type="PRINTS" id="PR00385">
    <property type="entry name" value="P450"/>
</dbReference>
<evidence type="ECO:0000256" key="11">
    <source>
        <dbReference type="ARBA" id="ARBA00023033"/>
    </source>
</evidence>
<dbReference type="GO" id="GO:0016020">
    <property type="term" value="C:membrane"/>
    <property type="evidence" value="ECO:0007669"/>
    <property type="project" value="UniProtKB-SubCell"/>
</dbReference>
<dbReference type="PRINTS" id="PR00463">
    <property type="entry name" value="EP450I"/>
</dbReference>
<keyword evidence="12 14" id="KW-0472">Membrane</keyword>
<evidence type="ECO:0000256" key="13">
    <source>
        <dbReference type="PIRSR" id="PIRSR602401-1"/>
    </source>
</evidence>
<evidence type="ECO:0000256" key="14">
    <source>
        <dbReference type="SAM" id="Phobius"/>
    </source>
</evidence>
<organism evidence="15 16">
    <name type="scientific">Athelia psychrophila</name>
    <dbReference type="NCBI Taxonomy" id="1759441"/>
    <lineage>
        <taxon>Eukaryota</taxon>
        <taxon>Fungi</taxon>
        <taxon>Dikarya</taxon>
        <taxon>Basidiomycota</taxon>
        <taxon>Agaricomycotina</taxon>
        <taxon>Agaricomycetes</taxon>
        <taxon>Agaricomycetidae</taxon>
        <taxon>Atheliales</taxon>
        <taxon>Atheliaceae</taxon>
        <taxon>Athelia</taxon>
    </lineage>
</organism>
<dbReference type="PANTHER" id="PTHR24305">
    <property type="entry name" value="CYTOCHROME P450"/>
    <property type="match status" value="1"/>
</dbReference>
<dbReference type="GO" id="GO:0016705">
    <property type="term" value="F:oxidoreductase activity, acting on paired donors, with incorporation or reduction of molecular oxygen"/>
    <property type="evidence" value="ECO:0007669"/>
    <property type="project" value="InterPro"/>
</dbReference>
<keyword evidence="5 13" id="KW-0349">Heme</keyword>
<keyword evidence="11" id="KW-0503">Monooxygenase</keyword>
<evidence type="ECO:0000256" key="7">
    <source>
        <dbReference type="ARBA" id="ARBA00022723"/>
    </source>
</evidence>
<evidence type="ECO:0000256" key="10">
    <source>
        <dbReference type="ARBA" id="ARBA00023004"/>
    </source>
</evidence>
<evidence type="ECO:0000256" key="8">
    <source>
        <dbReference type="ARBA" id="ARBA00022989"/>
    </source>
</evidence>
<evidence type="ECO:0000313" key="15">
    <source>
        <dbReference type="EMBL" id="KZP32018.1"/>
    </source>
</evidence>
<evidence type="ECO:0000256" key="12">
    <source>
        <dbReference type="ARBA" id="ARBA00023136"/>
    </source>
</evidence>
<evidence type="ECO:0000256" key="5">
    <source>
        <dbReference type="ARBA" id="ARBA00022617"/>
    </source>
</evidence>
<dbReference type="InterPro" id="IPR036396">
    <property type="entry name" value="Cyt_P450_sf"/>
</dbReference>
<dbReference type="STRING" id="436010.A0A166UTP9"/>
<comment type="cofactor">
    <cofactor evidence="1 13">
        <name>heme</name>
        <dbReference type="ChEBI" id="CHEBI:30413"/>
    </cofactor>
</comment>
<protein>
    <submittedName>
        <fullName evidence="15">Cytochrome P450</fullName>
    </submittedName>
</protein>
<evidence type="ECO:0000256" key="9">
    <source>
        <dbReference type="ARBA" id="ARBA00023002"/>
    </source>
</evidence>
<comment type="similarity">
    <text evidence="4">Belongs to the cytochrome P450 family.</text>
</comment>
<evidence type="ECO:0000256" key="4">
    <source>
        <dbReference type="ARBA" id="ARBA00010617"/>
    </source>
</evidence>
<sequence>MTVQNELLSAQALYAIAASGVLYLVFKQLFSRHPLANLPGPKSLSFTKGNIGQLFSTQGWEFHQHLADDFGGVVKISGMWGDTQLFVSDPKALHHILVKDQYFYEPTAWVIHSNKLLLGDGLLSSTGADHKKQRKMLNPVFSMRHLSAMLPIFYEVTSKLRDSIAAKVSSGPQEIDMLHWMGRTALELIGQSGLGYSFDDLGEHTKPNEYTDALKRLGPAVFKLNIYRRMLPYLVKIGPPSFRSFIVRMMPSSDVQALRVATDIMYATSTRIIDDKKAALEKGDEAVVEQVGRGKDIMSILLKANMEASETERLPDSELIGQISTLIAAAMDTTSSALTRILHVLAQNPAVQTGLRKEIRAARAADGDLNYNSLDGLPHLDAVIRETLRLYAPVPMVHRITGKDMILPLSKPVVGNDGRKMTELYVPKGTTIEVAIMKANRDPSVWGPDALEWKPERWLKQLPSSVTDAHYPGIYANLMTFIGGGRACIGFKFSELEMKVVLSLLLESFIFAESKQEVRWNLGGISHPVVPKSLTPIKSQMPLIVTAVGAEEA</sequence>
<comment type="pathway">
    <text evidence="3">Secondary metabolite biosynthesis; terpenoid biosynthesis.</text>
</comment>
<name>A0A166UTP9_9AGAM</name>
<keyword evidence="10 13" id="KW-0408">Iron</keyword>
<accession>A0A166UTP9</accession>
<dbReference type="SUPFAM" id="SSF48264">
    <property type="entry name" value="Cytochrome P450"/>
    <property type="match status" value="1"/>
</dbReference>
<feature type="transmembrane region" description="Helical" evidence="14">
    <location>
        <begin position="7"/>
        <end position="26"/>
    </location>
</feature>
<dbReference type="PANTHER" id="PTHR24305:SF166">
    <property type="entry name" value="CYTOCHROME P450 12A4, MITOCHONDRIAL-RELATED"/>
    <property type="match status" value="1"/>
</dbReference>
<dbReference type="InterPro" id="IPR001128">
    <property type="entry name" value="Cyt_P450"/>
</dbReference>
<dbReference type="EMBL" id="KV417487">
    <property type="protein sequence ID" value="KZP32018.1"/>
    <property type="molecule type" value="Genomic_DNA"/>
</dbReference>
<feature type="binding site" description="axial binding residue" evidence="13">
    <location>
        <position position="488"/>
    </location>
    <ligand>
        <name>heme</name>
        <dbReference type="ChEBI" id="CHEBI:30413"/>
    </ligand>
    <ligandPart>
        <name>Fe</name>
        <dbReference type="ChEBI" id="CHEBI:18248"/>
    </ligandPart>
</feature>
<evidence type="ECO:0000256" key="2">
    <source>
        <dbReference type="ARBA" id="ARBA00004370"/>
    </source>
</evidence>
<dbReference type="InterPro" id="IPR002401">
    <property type="entry name" value="Cyt_P450_E_grp-I"/>
</dbReference>
<evidence type="ECO:0000256" key="6">
    <source>
        <dbReference type="ARBA" id="ARBA00022692"/>
    </source>
</evidence>
<comment type="subcellular location">
    <subcellularLocation>
        <location evidence="2">Membrane</location>
    </subcellularLocation>
</comment>
<evidence type="ECO:0000313" key="16">
    <source>
        <dbReference type="Proteomes" id="UP000076532"/>
    </source>
</evidence>
<evidence type="ECO:0000256" key="3">
    <source>
        <dbReference type="ARBA" id="ARBA00004721"/>
    </source>
</evidence>
<evidence type="ECO:0000256" key="1">
    <source>
        <dbReference type="ARBA" id="ARBA00001971"/>
    </source>
</evidence>
<dbReference type="GO" id="GO:0004497">
    <property type="term" value="F:monooxygenase activity"/>
    <property type="evidence" value="ECO:0007669"/>
    <property type="project" value="UniProtKB-KW"/>
</dbReference>
<dbReference type="OrthoDB" id="1470350at2759"/>
<dbReference type="Pfam" id="PF00067">
    <property type="entry name" value="p450"/>
    <property type="match status" value="1"/>
</dbReference>
<gene>
    <name evidence="15" type="ORF">FIBSPDRAFT_723346</name>
</gene>
<keyword evidence="16" id="KW-1185">Reference proteome</keyword>
<dbReference type="AlphaFoldDB" id="A0A166UTP9"/>
<keyword evidence="9" id="KW-0560">Oxidoreductase</keyword>
<proteinExistence type="inferred from homology"/>
<dbReference type="Proteomes" id="UP000076532">
    <property type="component" value="Unassembled WGS sequence"/>
</dbReference>
<dbReference type="GO" id="GO:0020037">
    <property type="term" value="F:heme binding"/>
    <property type="evidence" value="ECO:0007669"/>
    <property type="project" value="InterPro"/>
</dbReference>